<evidence type="ECO:0000313" key="3">
    <source>
        <dbReference type="Proteomes" id="UP000037727"/>
    </source>
</evidence>
<reference evidence="2 3" key="1">
    <citation type="submission" date="2015-09" db="EMBL/GenBank/DDBJ databases">
        <title>Draft genome sequence and assembly of Photorhabdus sp. VMG, a bacterial symbiont associated with Heterorhabditis zealandica.</title>
        <authorList>
            <person name="Naidoo S."/>
            <person name="Featherston J."/>
            <person name="Mothupi B."/>
            <person name="Gray V.M."/>
        </authorList>
    </citation>
    <scope>NUCLEOTIDE SEQUENCE [LARGE SCALE GENOMIC DNA]</scope>
    <source>
        <strain evidence="2 3">VMG</strain>
    </source>
</reference>
<evidence type="ECO:0000313" key="2">
    <source>
        <dbReference type="EMBL" id="KOY62133.1"/>
    </source>
</evidence>
<feature type="domain" description="DUF4158" evidence="1">
    <location>
        <begin position="10"/>
        <end position="93"/>
    </location>
</feature>
<sequence>MNTNKKRLTILTQPEIQDYFGLPRFTLEEREYYFTLSDTEHQIIPQGWSVNSRVNFILILGYFKSRKIFFTYTLEDVITDISYILACHFPDHSAANINEGFGQWDDSAVIKTFKGITLPEKEL</sequence>
<gene>
    <name evidence="2" type="ORF">AM629_09935</name>
</gene>
<proteinExistence type="predicted"/>
<accession>A0ABR5KC19</accession>
<dbReference type="EMBL" id="LJCS01000023">
    <property type="protein sequence ID" value="KOY62133.1"/>
    <property type="molecule type" value="Genomic_DNA"/>
</dbReference>
<organism evidence="2 3">
    <name type="scientific">Photorhabdus heterorhabditis</name>
    <dbReference type="NCBI Taxonomy" id="880156"/>
    <lineage>
        <taxon>Bacteria</taxon>
        <taxon>Pseudomonadati</taxon>
        <taxon>Pseudomonadota</taxon>
        <taxon>Gammaproteobacteria</taxon>
        <taxon>Enterobacterales</taxon>
        <taxon>Morganellaceae</taxon>
        <taxon>Photorhabdus</taxon>
    </lineage>
</organism>
<comment type="caution">
    <text evidence="2">The sequence shown here is derived from an EMBL/GenBank/DDBJ whole genome shotgun (WGS) entry which is preliminary data.</text>
</comment>
<dbReference type="Proteomes" id="UP000037727">
    <property type="component" value="Unassembled WGS sequence"/>
</dbReference>
<name>A0ABR5KC19_9GAMM</name>
<keyword evidence="3" id="KW-1185">Reference proteome</keyword>
<evidence type="ECO:0000259" key="1">
    <source>
        <dbReference type="Pfam" id="PF13700"/>
    </source>
</evidence>
<protein>
    <recommendedName>
        <fullName evidence="1">DUF4158 domain-containing protein</fullName>
    </recommendedName>
</protein>
<dbReference type="Pfam" id="PF13700">
    <property type="entry name" value="DUF4158"/>
    <property type="match status" value="1"/>
</dbReference>
<dbReference type="InterPro" id="IPR025296">
    <property type="entry name" value="DUF4158"/>
</dbReference>